<feature type="non-terminal residue" evidence="1">
    <location>
        <position position="99"/>
    </location>
</feature>
<dbReference type="EMBL" id="BKCJ011358231">
    <property type="protein sequence ID" value="GFD25133.1"/>
    <property type="molecule type" value="Genomic_DNA"/>
</dbReference>
<protein>
    <submittedName>
        <fullName evidence="1">Uncharacterized protein</fullName>
    </submittedName>
</protein>
<gene>
    <name evidence="1" type="ORF">Tci_897102</name>
</gene>
<name>A0A699USQ5_TANCI</name>
<evidence type="ECO:0000313" key="1">
    <source>
        <dbReference type="EMBL" id="GFD25133.1"/>
    </source>
</evidence>
<dbReference type="AlphaFoldDB" id="A0A699USQ5"/>
<proteinExistence type="predicted"/>
<reference evidence="1" key="1">
    <citation type="journal article" date="2019" name="Sci. Rep.">
        <title>Draft genome of Tanacetum cinerariifolium, the natural source of mosquito coil.</title>
        <authorList>
            <person name="Yamashiro T."/>
            <person name="Shiraishi A."/>
            <person name="Satake H."/>
            <person name="Nakayama K."/>
        </authorList>
    </citation>
    <scope>NUCLEOTIDE SEQUENCE</scope>
</reference>
<accession>A0A699USQ5</accession>
<sequence length="99" mass="10939">MNFNLNNENDQWEPSLDIDDSDLHLTPVMRPSSNIRVEPSPSTSNPVRIIPGPASIVQAAKLLKQVDILLDLDGDVMSTQEYMKKVVGDVGEDEDFKSG</sequence>
<comment type="caution">
    <text evidence="1">The sequence shown here is derived from an EMBL/GenBank/DDBJ whole genome shotgun (WGS) entry which is preliminary data.</text>
</comment>
<organism evidence="1">
    <name type="scientific">Tanacetum cinerariifolium</name>
    <name type="common">Dalmatian daisy</name>
    <name type="synonym">Chrysanthemum cinerariifolium</name>
    <dbReference type="NCBI Taxonomy" id="118510"/>
    <lineage>
        <taxon>Eukaryota</taxon>
        <taxon>Viridiplantae</taxon>
        <taxon>Streptophyta</taxon>
        <taxon>Embryophyta</taxon>
        <taxon>Tracheophyta</taxon>
        <taxon>Spermatophyta</taxon>
        <taxon>Magnoliopsida</taxon>
        <taxon>eudicotyledons</taxon>
        <taxon>Gunneridae</taxon>
        <taxon>Pentapetalae</taxon>
        <taxon>asterids</taxon>
        <taxon>campanulids</taxon>
        <taxon>Asterales</taxon>
        <taxon>Asteraceae</taxon>
        <taxon>Asteroideae</taxon>
        <taxon>Anthemideae</taxon>
        <taxon>Anthemidinae</taxon>
        <taxon>Tanacetum</taxon>
    </lineage>
</organism>